<dbReference type="EMBL" id="CP002059">
    <property type="protein sequence ID" value="ADI64233.1"/>
    <property type="molecule type" value="Genomic_DNA"/>
</dbReference>
<protein>
    <submittedName>
        <fullName evidence="1">Uncharacterized protein</fullName>
    </submittedName>
</protein>
<dbReference type="HOGENOM" id="CLU_2410319_0_0_3"/>
<gene>
    <name evidence="1" type="ordered locus">Aazo_2250</name>
</gene>
<dbReference type="AlphaFoldDB" id="D7DXF7"/>
<name>D7DXF7_NOSA0</name>
<dbReference type="KEGG" id="naz:Aazo_2250"/>
<dbReference type="eggNOG" id="ENOG5030727">
    <property type="taxonomic scope" value="Bacteria"/>
</dbReference>
<keyword evidence="2" id="KW-1185">Reference proteome</keyword>
<evidence type="ECO:0000313" key="1">
    <source>
        <dbReference type="EMBL" id="ADI64233.1"/>
    </source>
</evidence>
<dbReference type="RefSeq" id="WP_013191250.1">
    <property type="nucleotide sequence ID" value="NC_014248.1"/>
</dbReference>
<organism evidence="1 2">
    <name type="scientific">Nostoc azollae (strain 0708)</name>
    <name type="common">Anabaena azollae (strain 0708)</name>
    <dbReference type="NCBI Taxonomy" id="551115"/>
    <lineage>
        <taxon>Bacteria</taxon>
        <taxon>Bacillati</taxon>
        <taxon>Cyanobacteriota</taxon>
        <taxon>Cyanophyceae</taxon>
        <taxon>Nostocales</taxon>
        <taxon>Nostocaceae</taxon>
        <taxon>Trichormus</taxon>
    </lineage>
</organism>
<evidence type="ECO:0000313" key="2">
    <source>
        <dbReference type="Proteomes" id="UP000001511"/>
    </source>
</evidence>
<dbReference type="Proteomes" id="UP000001511">
    <property type="component" value="Chromosome"/>
</dbReference>
<sequence length="92" mass="10630">MLVHSAIPNTPFFFVAFPDNFYLWKEEKLGSFDKSADYDLDANEIIKNYAEKVHISPQEMSPQEFDILVADWLKDLVKAKSSKDSLKWATKS</sequence>
<dbReference type="OrthoDB" id="426951at2"/>
<accession>D7DXF7</accession>
<reference evidence="1 2" key="1">
    <citation type="journal article" date="2010" name="PLoS ONE">
        <title>Genome erosion in a nitrogen-fixing vertically transmitted endosymbiotic multicellular cyanobacterium.</title>
        <authorList>
            <person name="Ran L."/>
            <person name="Larsson J."/>
            <person name="Vigil-Stenman T."/>
            <person name="Nylander J.A."/>
            <person name="Ininbergs K."/>
            <person name="Zheng W.W."/>
            <person name="Lapidus A."/>
            <person name="Lowry S."/>
            <person name="Haselkorn R."/>
            <person name="Bergman B."/>
        </authorList>
    </citation>
    <scope>NUCLEOTIDE SEQUENCE [LARGE SCALE GENOMIC DNA]</scope>
    <source>
        <strain evidence="1 2">0708</strain>
    </source>
</reference>
<proteinExistence type="predicted"/>